<dbReference type="CTD" id="8772"/>
<reference evidence="3" key="1">
    <citation type="submission" date="2025-08" db="UniProtKB">
        <authorList>
            <consortium name="RefSeq"/>
        </authorList>
    </citation>
    <scope>IDENTIFICATION</scope>
    <source>
        <strain evidence="3">15112-1751.03</strain>
        <tissue evidence="3">Whole Adult</tissue>
    </source>
</reference>
<feature type="domain" description="Death" evidence="1">
    <location>
        <begin position="147"/>
        <end position="233"/>
    </location>
</feature>
<proteinExistence type="predicted"/>
<dbReference type="Gene3D" id="1.10.533.10">
    <property type="entry name" value="Death Domain, Fas"/>
    <property type="match status" value="2"/>
</dbReference>
<sequence>MTAEMHWSYDILKQMAIEGASKSDLEDMKELLSNEIGSARKMDRIHTIQDLIDCLERGDQINEENVDAFRTIGRQNPPLLQALDSYQKVPFTRPFVNQYREQRLADQLRQQLHISASHHIAPPQAAVAPQPQPQNYVVTAQFTAEKRAAIFKKISQECGRSWRELGRKLGIGEGIMDDIETTYPRDLKSRILRLLQIFEEDECNDPRQLLLQLCQGLADCGRKDLRKKVEQIMSH</sequence>
<protein>
    <submittedName>
        <fullName evidence="3">Fas-associated death domain protein</fullName>
    </submittedName>
</protein>
<dbReference type="AlphaFoldDB" id="A0A9C6SYR4"/>
<accession>A0A9C6SYR4</accession>
<dbReference type="SMART" id="SM00005">
    <property type="entry name" value="DEATH"/>
    <property type="match status" value="1"/>
</dbReference>
<dbReference type="SUPFAM" id="SSF47986">
    <property type="entry name" value="DEATH domain"/>
    <property type="match status" value="2"/>
</dbReference>
<evidence type="ECO:0000313" key="2">
    <source>
        <dbReference type="Proteomes" id="UP000515160"/>
    </source>
</evidence>
<dbReference type="Proteomes" id="UP000515160">
    <property type="component" value="Chromosome 3"/>
</dbReference>
<dbReference type="InterPro" id="IPR000488">
    <property type="entry name" value="Death_dom"/>
</dbReference>
<dbReference type="RefSeq" id="XP_051861720.1">
    <property type="nucleotide sequence ID" value="XM_052005760.1"/>
</dbReference>
<name>A0A9C6SYR4_DROAB</name>
<dbReference type="Pfam" id="PF00531">
    <property type="entry name" value="Death"/>
    <property type="match status" value="1"/>
</dbReference>
<dbReference type="CDD" id="cd01670">
    <property type="entry name" value="Death"/>
    <property type="match status" value="1"/>
</dbReference>
<dbReference type="InterPro" id="IPR011029">
    <property type="entry name" value="DEATH-like_dom_sf"/>
</dbReference>
<evidence type="ECO:0000313" key="3">
    <source>
        <dbReference type="RefSeq" id="XP_051861720.1"/>
    </source>
</evidence>
<gene>
    <name evidence="3" type="primary">LOC117568153</name>
</gene>
<dbReference type="OrthoDB" id="100767at2759"/>
<organism evidence="2 3">
    <name type="scientific">Drosophila albomicans</name>
    <name type="common">Fruit fly</name>
    <dbReference type="NCBI Taxonomy" id="7291"/>
    <lineage>
        <taxon>Eukaryota</taxon>
        <taxon>Metazoa</taxon>
        <taxon>Ecdysozoa</taxon>
        <taxon>Arthropoda</taxon>
        <taxon>Hexapoda</taxon>
        <taxon>Insecta</taxon>
        <taxon>Pterygota</taxon>
        <taxon>Neoptera</taxon>
        <taxon>Endopterygota</taxon>
        <taxon>Diptera</taxon>
        <taxon>Brachycera</taxon>
        <taxon>Muscomorpha</taxon>
        <taxon>Ephydroidea</taxon>
        <taxon>Drosophilidae</taxon>
        <taxon>Drosophila</taxon>
    </lineage>
</organism>
<dbReference type="GO" id="GO:0007165">
    <property type="term" value="P:signal transduction"/>
    <property type="evidence" value="ECO:0007669"/>
    <property type="project" value="InterPro"/>
</dbReference>
<dbReference type="GeneID" id="117568153"/>
<evidence type="ECO:0000259" key="1">
    <source>
        <dbReference type="PROSITE" id="PS50017"/>
    </source>
</evidence>
<dbReference type="PROSITE" id="PS50017">
    <property type="entry name" value="DEATH_DOMAIN"/>
    <property type="match status" value="1"/>
</dbReference>
<keyword evidence="2" id="KW-1185">Reference proteome</keyword>